<dbReference type="PROSITE" id="PS51190">
    <property type="entry name" value="FATC"/>
    <property type="match status" value="1"/>
</dbReference>
<dbReference type="InterPro" id="IPR011989">
    <property type="entry name" value="ARM-like"/>
</dbReference>
<dbReference type="PROSITE" id="PS00916">
    <property type="entry name" value="PI3_4_KINASE_2"/>
    <property type="match status" value="1"/>
</dbReference>
<proteinExistence type="inferred from homology"/>
<reference evidence="18" key="2">
    <citation type="submission" date="2015-01" db="EMBL/GenBank/DDBJ databases">
        <title>Evolutionary Origins and Diversification of the Mycorrhizal Mutualists.</title>
        <authorList>
            <consortium name="DOE Joint Genome Institute"/>
            <consortium name="Mycorrhizal Genomics Consortium"/>
            <person name="Kohler A."/>
            <person name="Kuo A."/>
            <person name="Nagy L.G."/>
            <person name="Floudas D."/>
            <person name="Copeland A."/>
            <person name="Barry K.W."/>
            <person name="Cichocki N."/>
            <person name="Veneault-Fourrey C."/>
            <person name="LaButti K."/>
            <person name="Lindquist E.A."/>
            <person name="Lipzen A."/>
            <person name="Lundell T."/>
            <person name="Morin E."/>
            <person name="Murat C."/>
            <person name="Riley R."/>
            <person name="Ohm R."/>
            <person name="Sun H."/>
            <person name="Tunlid A."/>
            <person name="Henrissat B."/>
            <person name="Grigoriev I.V."/>
            <person name="Hibbett D.S."/>
            <person name="Martin F."/>
        </authorList>
    </citation>
    <scope>NUCLEOTIDE SEQUENCE [LARGE SCALE GENOMIC DNA]</scope>
    <source>
        <strain evidence="18">LaAM-08-1</strain>
    </source>
</reference>
<dbReference type="Pfam" id="PF02260">
    <property type="entry name" value="FATC"/>
    <property type="match status" value="1"/>
</dbReference>
<dbReference type="GO" id="GO:0005524">
    <property type="term" value="F:ATP binding"/>
    <property type="evidence" value="ECO:0007669"/>
    <property type="project" value="UniProtKB-KW"/>
</dbReference>
<evidence type="ECO:0000259" key="15">
    <source>
        <dbReference type="PROSITE" id="PS51189"/>
    </source>
</evidence>
<dbReference type="HOGENOM" id="CLU_000178_2_5_1"/>
<dbReference type="SMART" id="SM01343">
    <property type="entry name" value="FATC"/>
    <property type="match status" value="1"/>
</dbReference>
<protein>
    <recommendedName>
        <fullName evidence="3">non-specific serine/threonine protein kinase</fullName>
        <ecNumber evidence="3">2.7.11.1</ecNumber>
    </recommendedName>
</protein>
<dbReference type="EMBL" id="KN838583">
    <property type="protein sequence ID" value="KIK03169.1"/>
    <property type="molecule type" value="Genomic_DNA"/>
</dbReference>
<dbReference type="Pfam" id="PF08064">
    <property type="entry name" value="UME"/>
    <property type="match status" value="1"/>
</dbReference>
<keyword evidence="4" id="KW-0723">Serine/threonine-protein kinase</keyword>
<dbReference type="InterPro" id="IPR000403">
    <property type="entry name" value="PI3/4_kinase_cat_dom"/>
</dbReference>
<dbReference type="Gene3D" id="1.10.1070.11">
    <property type="entry name" value="Phosphatidylinositol 3-/4-kinase, catalytic domain"/>
    <property type="match status" value="1"/>
</dbReference>
<dbReference type="Pfam" id="PF02259">
    <property type="entry name" value="FAT"/>
    <property type="match status" value="1"/>
</dbReference>
<evidence type="ECO:0000256" key="2">
    <source>
        <dbReference type="ARBA" id="ARBA00010769"/>
    </source>
</evidence>
<evidence type="ECO:0000256" key="11">
    <source>
        <dbReference type="ARBA" id="ARBA00023242"/>
    </source>
</evidence>
<dbReference type="InterPro" id="IPR056802">
    <property type="entry name" value="ATR-like_M-HEAT"/>
</dbReference>
<keyword evidence="11" id="KW-0539">Nucleus</keyword>
<dbReference type="Pfam" id="PF25030">
    <property type="entry name" value="M-HEAT_ATR"/>
    <property type="match status" value="1"/>
</dbReference>
<evidence type="ECO:0000256" key="3">
    <source>
        <dbReference type="ARBA" id="ARBA00012513"/>
    </source>
</evidence>
<dbReference type="SUPFAM" id="SSF48371">
    <property type="entry name" value="ARM repeat"/>
    <property type="match status" value="1"/>
</dbReference>
<evidence type="ECO:0000259" key="14">
    <source>
        <dbReference type="PROSITE" id="PS50290"/>
    </source>
</evidence>
<accession>A0A0C9XNU9</accession>
<evidence type="ECO:0000256" key="6">
    <source>
        <dbReference type="ARBA" id="ARBA00022741"/>
    </source>
</evidence>
<feature type="domain" description="FATC" evidence="16">
    <location>
        <begin position="2405"/>
        <end position="2437"/>
    </location>
</feature>
<evidence type="ECO:0000256" key="9">
    <source>
        <dbReference type="ARBA" id="ARBA00022840"/>
    </source>
</evidence>
<dbReference type="CDD" id="cd00892">
    <property type="entry name" value="PIKKc_ATR"/>
    <property type="match status" value="1"/>
</dbReference>
<dbReference type="GO" id="GO:0005634">
    <property type="term" value="C:nucleus"/>
    <property type="evidence" value="ECO:0007669"/>
    <property type="project" value="UniProtKB-SubCell"/>
</dbReference>
<dbReference type="InterPro" id="IPR036940">
    <property type="entry name" value="PI3/4_kinase_cat_sf"/>
</dbReference>
<dbReference type="EC" id="2.7.11.1" evidence="3"/>
<gene>
    <name evidence="17" type="ORF">K443DRAFT_5595</name>
</gene>
<dbReference type="InterPro" id="IPR003151">
    <property type="entry name" value="PIK-rel_kinase_FAT"/>
</dbReference>
<evidence type="ECO:0000256" key="12">
    <source>
        <dbReference type="ARBA" id="ARBA00047899"/>
    </source>
</evidence>
<dbReference type="OrthoDB" id="381190at2759"/>
<dbReference type="SMART" id="SM00802">
    <property type="entry name" value="UME"/>
    <property type="match status" value="1"/>
</dbReference>
<dbReference type="InterPro" id="IPR011990">
    <property type="entry name" value="TPR-like_helical_dom_sf"/>
</dbReference>
<comment type="catalytic activity">
    <reaction evidence="13">
        <text>L-seryl-[protein] + ATP = O-phospho-L-seryl-[protein] + ADP + H(+)</text>
        <dbReference type="Rhea" id="RHEA:17989"/>
        <dbReference type="Rhea" id="RHEA-COMP:9863"/>
        <dbReference type="Rhea" id="RHEA-COMP:11604"/>
        <dbReference type="ChEBI" id="CHEBI:15378"/>
        <dbReference type="ChEBI" id="CHEBI:29999"/>
        <dbReference type="ChEBI" id="CHEBI:30616"/>
        <dbReference type="ChEBI" id="CHEBI:83421"/>
        <dbReference type="ChEBI" id="CHEBI:456216"/>
        <dbReference type="EC" id="2.7.11.1"/>
    </reaction>
</comment>
<dbReference type="SMART" id="SM00146">
    <property type="entry name" value="PI3Kc"/>
    <property type="match status" value="1"/>
</dbReference>
<evidence type="ECO:0000256" key="8">
    <source>
        <dbReference type="ARBA" id="ARBA00022777"/>
    </source>
</evidence>
<comment type="similarity">
    <text evidence="2">Belongs to the PI3/PI4-kinase family. ATM subfamily.</text>
</comment>
<name>A0A0C9XNU9_9AGAR</name>
<keyword evidence="6" id="KW-0547">Nucleotide-binding</keyword>
<evidence type="ECO:0000256" key="1">
    <source>
        <dbReference type="ARBA" id="ARBA00004123"/>
    </source>
</evidence>
<dbReference type="GO" id="GO:0004674">
    <property type="term" value="F:protein serine/threonine kinase activity"/>
    <property type="evidence" value="ECO:0007669"/>
    <property type="project" value="UniProtKB-KW"/>
</dbReference>
<dbReference type="GO" id="GO:0000077">
    <property type="term" value="P:DNA damage checkpoint signaling"/>
    <property type="evidence" value="ECO:0007669"/>
    <property type="project" value="TreeGrafter"/>
</dbReference>
<dbReference type="PROSITE" id="PS50290">
    <property type="entry name" value="PI3_4_KINASE_3"/>
    <property type="match status" value="1"/>
</dbReference>
<evidence type="ECO:0000256" key="10">
    <source>
        <dbReference type="ARBA" id="ARBA00023204"/>
    </source>
</evidence>
<dbReference type="PANTHER" id="PTHR11139">
    <property type="entry name" value="ATAXIA TELANGIECTASIA MUTATED ATM -RELATED"/>
    <property type="match status" value="1"/>
</dbReference>
<evidence type="ECO:0000259" key="16">
    <source>
        <dbReference type="PROSITE" id="PS51190"/>
    </source>
</evidence>
<evidence type="ECO:0000313" key="17">
    <source>
        <dbReference type="EMBL" id="KIK03169.1"/>
    </source>
</evidence>
<dbReference type="Gene3D" id="1.25.40.10">
    <property type="entry name" value="Tetratricopeptide repeat domain"/>
    <property type="match status" value="1"/>
</dbReference>
<dbReference type="PANTHER" id="PTHR11139:SF125">
    <property type="entry name" value="SERINE_THREONINE-PROTEIN KINASE MEC1"/>
    <property type="match status" value="1"/>
</dbReference>
<dbReference type="InterPro" id="IPR014009">
    <property type="entry name" value="PIK_FAT"/>
</dbReference>
<dbReference type="STRING" id="1095629.A0A0C9XNU9"/>
<dbReference type="Gene3D" id="1.25.10.10">
    <property type="entry name" value="Leucine-rich Repeat Variant"/>
    <property type="match status" value="2"/>
</dbReference>
<dbReference type="InterPro" id="IPR011009">
    <property type="entry name" value="Kinase-like_dom_sf"/>
</dbReference>
<keyword evidence="10" id="KW-0234">DNA repair</keyword>
<dbReference type="GO" id="GO:0006281">
    <property type="term" value="P:DNA repair"/>
    <property type="evidence" value="ECO:0007669"/>
    <property type="project" value="UniProtKB-KW"/>
</dbReference>
<dbReference type="InterPro" id="IPR050517">
    <property type="entry name" value="DDR_Repair_Kinase"/>
</dbReference>
<keyword evidence="18" id="KW-1185">Reference proteome</keyword>
<dbReference type="InterPro" id="IPR003152">
    <property type="entry name" value="FATC_dom"/>
</dbReference>
<sequence>MNVAPPPTPFPVPSFNGSNFDASPAQFLEFLRSLISQYLDGDATSHIDASNTQTWTAIVVSLAETFLASFPLPDHVPWNTMQEKVTIVEATLEVMQRVFQRVDGIYYGSDDLVKKLFARLLDLCQVLDLWVERDLSPDEGVFMPQHMKDKTFNIIVMVLRGLGGANLNLRASETTEACWKTLRCILTEGVEMCRDLISHPIALTFPVTLILFNNPRHLDIKSTDPVEPINPLGITVHAFSHVPVFLSLTLEVMVNAIFPGPLCHWFIADLARKIVETAQTLFNHCLTPQCTTTSFRRAKALMRIISLVQLSTLPGNERIFGNLPGQLVQLRLDGALSLEGSVIDPALTKLFDNQVTIPSRARLHKSLQLLSVERWDSTNKELRVALAASYLHSCISQADEETIKMMKEALPNFPQTSERDRLLLKLGKPQPPVDFVRGVCASLPGDPAWKRRVQSLLQDIVHPDIISWMDDDTGADENKFVTRALDDFQDRFERPLLGSSSTERVTLAQKIAKLPCLFVQCDGSACFSHAVEHPASILSFYLPAIARLLDGPEVEVTSSVRRSVFSAFRPIIQHHAGSERLEDIMNTIFRGVADTDRSVRLSAGYALSDIVQLHATSGSEGWKTSEPIFARLYRQMEQAKNTVRETLLVTVGSMGHTQNVEILGQILCLLISQFAQPNPVVKGLACLQITAISRQKKQSLYALLHPYFDQIAPFIVTRLLSQPSQFSEFCRLMSVTPADFINLTLSYTLPELYAKADRRGVETIARELGTKPSTLLIKHCHGILAHIFLNPNQAQTTKGLNFVLKILSEATHGSAIDLFSVVKSCIVSLLAELVVVMGDENQQVSEAAVQALRKVERALVSGKGRTPPAQDLGAFLKVYMLGLISSINDMLQDVLGKKTLITKRKILRSLGALITQIGPAISNVSPQIMATFQTMVSVPELSEVTLQSWHTFLKTLGPEEIGPHVGPTSAALVVSWPLFSSSARHSALRSLEYIISIMGKALGRHLDDVVDLSVIPDLIPLYEELKQLRGVWSPKEELQRILDRSSSDNLTVATQSLAELKAFMVSSHKAFIHSLASGDMFDAMVGQLSAALFTAACRDGDGTEALRLLAFECIGILGAVDPDRCEIGFKDKSMVVLKNFTDEGESVIFALHLVQDLLVGAFRSTSDIKYQSHLAYSIQELLKFCQFTPALVAATTGHTSAVPLKVRNRWSSLPKHVLETVTPLLEGRFTLPQGSSHAVQLPIYPTQSTYREWIQLWVNHLISRASGPTAQVIFGVFRSAVRNKDVIVAHHLLPHLVLNILISGNEDDAQGIRAEIMVVLEDQVNSESNSTSDKRLLSAQAVFILLDHLNKWVRVVRQEISSKKIDNKRARANQISNQIEEQLLRLDSILSSIDQNLMAKAAFQCKAYARSLMNFEQQVVILREHTAQNKDLPGYYEKLHEIYAHLDEPDGMEGISTLILSPSLEHQIRQHESTGRWTAAQSCWEVRLQQSPDNVDFHLGLLRCLRNLGHYDTLRTHVRGVLTRFPGWENTLAGFQVESAWMVGAWDDVENIVNRMSAQDSPIVMARLLLAMRTGDTAAVSAALSLARSVLGAPITAAGIKGYRRSYDAVLDLHLTHELEVIHRATSSLPSSPQNHKRREVLQELSQMLSARLDATLPTFRSREPVLSMRRTAFALSPNPGHTLTREIGRSWLASAKIARKAGQWQTAYSAVLQAQQSKAHFSFMESAKLVKATGEPLRALQELENSMRLLGLLDDKDVLDLTADDETTKMKAKIQVLRARWMSESERFDVATILSVFKEASALQAKWESAHFYHGKFYDECFKSLPIADQLKRQAGVKMNLYTIRSFSKAIRYGSKYVYQTVPRLLTIWLDLGEDKTTAPSEHFKKLNELVATAIREAPAYKWFTAFPQIVSRVGHSNPEVYKYLSQLIVTVMQEYPKQALWLFTSVVKSTKQNREQRGKLILDQLRVNFCQASSVLSQTEVAQQNNPQNQNARMEITKLISQCLAMTNELLSLCDHHVDDDKRVLSMSKDFPRLKNLGHSDLIIPLQESLTASLPPTSSSSSTHQPFPPNAPTFNEFADEIEVMRSLAKPRKITIRGSNGQVYMFLGKPKDDLRKDARLMDFNAIINKLLKANSESRRRQLHIRTYGVVTLNEECGFIQWVPNTIPIRPVLIRGYEARRIKSWSSDMGDVFRKIKDAPDKDAAELFTAKILPGFPPVFHDWFIETFPEPTAWLASRLTYGRTAAVMSMVGWILGLGDRHCENILLDNNTGDVVHVDFNCLFEKASDFQGKTLETPEKVPFRLTQNIVDGLGVTGVEGVFRIACEVTLQLLRDNKDSLMSVLDAFIHDPLVEWEDEKRKLEREPSRRNQVKASVDLRMLAKNALNPIEKKLKGMYTTSKERQDKEVSTSNLVQMLIQEATDYANLAKMYPGWASWH</sequence>
<dbReference type="Gene3D" id="3.30.1010.10">
    <property type="entry name" value="Phosphatidylinositol 3-kinase Catalytic Subunit, Chain A, domain 4"/>
    <property type="match status" value="1"/>
</dbReference>
<evidence type="ECO:0000256" key="7">
    <source>
        <dbReference type="ARBA" id="ARBA00022763"/>
    </source>
</evidence>
<dbReference type="GO" id="GO:0005694">
    <property type="term" value="C:chromosome"/>
    <property type="evidence" value="ECO:0007669"/>
    <property type="project" value="TreeGrafter"/>
</dbReference>
<feature type="domain" description="PI3K/PI4K catalytic" evidence="14">
    <location>
        <begin position="2079"/>
        <end position="2400"/>
    </location>
</feature>
<dbReference type="Pfam" id="PF23593">
    <property type="entry name" value="HEAT_ATR"/>
    <property type="match status" value="1"/>
</dbReference>
<dbReference type="InterPro" id="IPR057564">
    <property type="entry name" value="HEAT_ATR"/>
</dbReference>
<dbReference type="PROSITE" id="PS51189">
    <property type="entry name" value="FAT"/>
    <property type="match status" value="1"/>
</dbReference>
<dbReference type="InterPro" id="IPR016024">
    <property type="entry name" value="ARM-type_fold"/>
</dbReference>
<dbReference type="InterPro" id="IPR012993">
    <property type="entry name" value="UME"/>
</dbReference>
<dbReference type="Proteomes" id="UP000054477">
    <property type="component" value="Unassembled WGS sequence"/>
</dbReference>
<evidence type="ECO:0000256" key="13">
    <source>
        <dbReference type="ARBA" id="ARBA00048679"/>
    </source>
</evidence>
<keyword evidence="5" id="KW-0808">Transferase</keyword>
<comment type="catalytic activity">
    <reaction evidence="12">
        <text>L-threonyl-[protein] + ATP = O-phospho-L-threonyl-[protein] + ADP + H(+)</text>
        <dbReference type="Rhea" id="RHEA:46608"/>
        <dbReference type="Rhea" id="RHEA-COMP:11060"/>
        <dbReference type="Rhea" id="RHEA-COMP:11605"/>
        <dbReference type="ChEBI" id="CHEBI:15378"/>
        <dbReference type="ChEBI" id="CHEBI:30013"/>
        <dbReference type="ChEBI" id="CHEBI:30616"/>
        <dbReference type="ChEBI" id="CHEBI:61977"/>
        <dbReference type="ChEBI" id="CHEBI:456216"/>
        <dbReference type="EC" id="2.7.11.1"/>
    </reaction>
</comment>
<dbReference type="GO" id="GO:0000723">
    <property type="term" value="P:telomere maintenance"/>
    <property type="evidence" value="ECO:0007669"/>
    <property type="project" value="TreeGrafter"/>
</dbReference>
<evidence type="ECO:0000256" key="5">
    <source>
        <dbReference type="ARBA" id="ARBA00022679"/>
    </source>
</evidence>
<keyword evidence="8" id="KW-0418">Kinase</keyword>
<keyword evidence="9" id="KW-0067">ATP-binding</keyword>
<evidence type="ECO:0000313" key="18">
    <source>
        <dbReference type="Proteomes" id="UP000054477"/>
    </source>
</evidence>
<keyword evidence="7" id="KW-0227">DNA damage</keyword>
<reference evidence="17 18" key="1">
    <citation type="submission" date="2014-04" db="EMBL/GenBank/DDBJ databases">
        <authorList>
            <consortium name="DOE Joint Genome Institute"/>
            <person name="Kuo A."/>
            <person name="Kohler A."/>
            <person name="Nagy L.G."/>
            <person name="Floudas D."/>
            <person name="Copeland A."/>
            <person name="Barry K.W."/>
            <person name="Cichocki N."/>
            <person name="Veneault-Fourrey C."/>
            <person name="LaButti K."/>
            <person name="Lindquist E.A."/>
            <person name="Lipzen A."/>
            <person name="Lundell T."/>
            <person name="Morin E."/>
            <person name="Murat C."/>
            <person name="Sun H."/>
            <person name="Tunlid A."/>
            <person name="Henrissat B."/>
            <person name="Grigoriev I.V."/>
            <person name="Hibbett D.S."/>
            <person name="Martin F."/>
            <person name="Nordberg H.P."/>
            <person name="Cantor M.N."/>
            <person name="Hua S.X."/>
        </authorList>
    </citation>
    <scope>NUCLEOTIDE SEQUENCE [LARGE SCALE GENOMIC DNA]</scope>
    <source>
        <strain evidence="17 18">LaAM-08-1</strain>
    </source>
</reference>
<comment type="subcellular location">
    <subcellularLocation>
        <location evidence="1">Nucleus</location>
    </subcellularLocation>
</comment>
<evidence type="ECO:0000256" key="4">
    <source>
        <dbReference type="ARBA" id="ARBA00022527"/>
    </source>
</evidence>
<dbReference type="InterPro" id="IPR018936">
    <property type="entry name" value="PI3/4_kinase_CS"/>
</dbReference>
<organism evidence="17 18">
    <name type="scientific">Laccaria amethystina LaAM-08-1</name>
    <dbReference type="NCBI Taxonomy" id="1095629"/>
    <lineage>
        <taxon>Eukaryota</taxon>
        <taxon>Fungi</taxon>
        <taxon>Dikarya</taxon>
        <taxon>Basidiomycota</taxon>
        <taxon>Agaricomycotina</taxon>
        <taxon>Agaricomycetes</taxon>
        <taxon>Agaricomycetidae</taxon>
        <taxon>Agaricales</taxon>
        <taxon>Agaricineae</taxon>
        <taxon>Hydnangiaceae</taxon>
        <taxon>Laccaria</taxon>
    </lineage>
</organism>
<dbReference type="SUPFAM" id="SSF56112">
    <property type="entry name" value="Protein kinase-like (PK-like)"/>
    <property type="match status" value="1"/>
</dbReference>
<feature type="domain" description="FAT" evidence="15">
    <location>
        <begin position="1397"/>
        <end position="1951"/>
    </location>
</feature>
<dbReference type="Pfam" id="PF00454">
    <property type="entry name" value="PI3_PI4_kinase"/>
    <property type="match status" value="1"/>
</dbReference>